<feature type="compositionally biased region" description="Pro residues" evidence="10">
    <location>
        <begin position="1008"/>
        <end position="1018"/>
    </location>
</feature>
<dbReference type="PRINTS" id="PR00193">
    <property type="entry name" value="MYOSINHEAVY"/>
</dbReference>
<feature type="domain" description="Myosin motor" evidence="12">
    <location>
        <begin position="14"/>
        <end position="688"/>
    </location>
</feature>
<evidence type="ECO:0000256" key="6">
    <source>
        <dbReference type="ARBA" id="ARBA00023175"/>
    </source>
</evidence>
<feature type="region of interest" description="Actin-binding" evidence="9">
    <location>
        <begin position="565"/>
        <end position="587"/>
    </location>
</feature>
<dbReference type="PROSITE" id="PS51456">
    <property type="entry name" value="MYOSIN_MOTOR"/>
    <property type="match status" value="1"/>
</dbReference>
<dbReference type="InterPro" id="IPR001609">
    <property type="entry name" value="Myosin_head_motor_dom-like"/>
</dbReference>
<dbReference type="PANTHER" id="PTHR13140">
    <property type="entry name" value="MYOSIN"/>
    <property type="match status" value="1"/>
</dbReference>
<dbReference type="PRINTS" id="PR00452">
    <property type="entry name" value="SH3DOMAIN"/>
</dbReference>
<dbReference type="InterPro" id="IPR010926">
    <property type="entry name" value="Myosin_TH1"/>
</dbReference>
<dbReference type="GO" id="GO:0006897">
    <property type="term" value="P:endocytosis"/>
    <property type="evidence" value="ECO:0007669"/>
    <property type="project" value="TreeGrafter"/>
</dbReference>
<dbReference type="FunFam" id="1.10.10.820:FF:000001">
    <property type="entry name" value="Myosin heavy chain"/>
    <property type="match status" value="1"/>
</dbReference>
<dbReference type="FunFam" id="2.30.30.40:FF:000072">
    <property type="entry name" value="Unconventional Myosin IB"/>
    <property type="match status" value="1"/>
</dbReference>
<feature type="domain" description="TH1" evidence="13">
    <location>
        <begin position="726"/>
        <end position="920"/>
    </location>
</feature>
<keyword evidence="4 9" id="KW-0067">ATP-binding</keyword>
<reference evidence="15" key="1">
    <citation type="submission" date="2022-11" db="UniProtKB">
        <authorList>
            <consortium name="WormBaseParasite"/>
        </authorList>
    </citation>
    <scope>IDENTIFICATION</scope>
</reference>
<evidence type="ECO:0000259" key="11">
    <source>
        <dbReference type="PROSITE" id="PS50002"/>
    </source>
</evidence>
<dbReference type="GO" id="GO:0007015">
    <property type="term" value="P:actin filament organization"/>
    <property type="evidence" value="ECO:0007669"/>
    <property type="project" value="TreeGrafter"/>
</dbReference>
<protein>
    <submittedName>
        <fullName evidence="15">Uncharacterized protein</fullName>
    </submittedName>
</protein>
<dbReference type="GO" id="GO:0005524">
    <property type="term" value="F:ATP binding"/>
    <property type="evidence" value="ECO:0007669"/>
    <property type="project" value="UniProtKB-UniRule"/>
</dbReference>
<dbReference type="AlphaFoldDB" id="A0A914BXB0"/>
<evidence type="ECO:0000256" key="1">
    <source>
        <dbReference type="ARBA" id="ARBA00008314"/>
    </source>
</evidence>
<keyword evidence="6 9" id="KW-0505">Motor protein</keyword>
<dbReference type="GO" id="GO:0005886">
    <property type="term" value="C:plasma membrane"/>
    <property type="evidence" value="ECO:0007669"/>
    <property type="project" value="TreeGrafter"/>
</dbReference>
<accession>A0A914BXB0</accession>
<dbReference type="GO" id="GO:0000146">
    <property type="term" value="F:microfilament motor activity"/>
    <property type="evidence" value="ECO:0007669"/>
    <property type="project" value="TreeGrafter"/>
</dbReference>
<dbReference type="GO" id="GO:0005737">
    <property type="term" value="C:cytoplasm"/>
    <property type="evidence" value="ECO:0007669"/>
    <property type="project" value="TreeGrafter"/>
</dbReference>
<dbReference type="FunFam" id="1.20.58.530:FF:000007">
    <property type="entry name" value="Myosin IE"/>
    <property type="match status" value="1"/>
</dbReference>
<keyword evidence="2 8" id="KW-0728">SH3 domain</keyword>
<dbReference type="Gene3D" id="1.10.10.820">
    <property type="match status" value="1"/>
</dbReference>
<dbReference type="InterPro" id="IPR001452">
    <property type="entry name" value="SH3_domain"/>
</dbReference>
<dbReference type="InterPro" id="IPR036072">
    <property type="entry name" value="MYSc_Myo1"/>
</dbReference>
<dbReference type="GO" id="GO:0016459">
    <property type="term" value="C:myosin complex"/>
    <property type="evidence" value="ECO:0007669"/>
    <property type="project" value="UniProtKB-KW"/>
</dbReference>
<dbReference type="GO" id="GO:0060972">
    <property type="term" value="P:left/right pattern formation"/>
    <property type="evidence" value="ECO:0007669"/>
    <property type="project" value="UniProtKB-ARBA"/>
</dbReference>
<keyword evidence="3 9" id="KW-0547">Nucleotide-binding</keyword>
<dbReference type="SMART" id="SM00242">
    <property type="entry name" value="MYSc"/>
    <property type="match status" value="1"/>
</dbReference>
<evidence type="ECO:0000256" key="2">
    <source>
        <dbReference type="ARBA" id="ARBA00022443"/>
    </source>
</evidence>
<dbReference type="SUPFAM" id="SSF52540">
    <property type="entry name" value="P-loop containing nucleoside triphosphate hydrolases"/>
    <property type="match status" value="1"/>
</dbReference>
<keyword evidence="5 9" id="KW-0518">Myosin</keyword>
<evidence type="ECO:0000256" key="3">
    <source>
        <dbReference type="ARBA" id="ARBA00022741"/>
    </source>
</evidence>
<dbReference type="Proteomes" id="UP000887540">
    <property type="component" value="Unplaced"/>
</dbReference>
<evidence type="ECO:0000256" key="10">
    <source>
        <dbReference type="SAM" id="MobiDB-lite"/>
    </source>
</evidence>
<comment type="similarity">
    <text evidence="1 9">Belongs to the TRAFAC class myosin-kinesin ATPase superfamily. Myosin family.</text>
</comment>
<dbReference type="Gene3D" id="3.40.850.10">
    <property type="entry name" value="Kinesin motor domain"/>
    <property type="match status" value="1"/>
</dbReference>
<evidence type="ECO:0000259" key="12">
    <source>
        <dbReference type="PROSITE" id="PS51456"/>
    </source>
</evidence>
<dbReference type="Pfam" id="PF06017">
    <property type="entry name" value="Myosin_TH1"/>
    <property type="match status" value="1"/>
</dbReference>
<sequence length="1079" mass="123144">MAFHWQSKVNVQNVGVEDMVLLRTLNDAAIVDNLKKRLGGKAIFTYIGPVLISVNPFKEMPYFTQTEMEMYQGAAQYENPPHIYALADDMYRNMMIDCERQCVIISGESGAGKTVAAKYIMNYIAKISGGGQRVQYVKDVIIKSNPLLEAFGNAATLRNWNSSRFGKYVEIIFGRGGEPIGGKISNFLLEKSRVVNLGRGERNFHIFYQLLSGADKHTKENLGITTVDYYNYLNQSGCYIAQGTDDAKEYAETLQAMQVVGIDDHTQLQILQIVSAVLHIGNIAFNEKGNYAAVAHDDYLQFPAYLLGLAPEAIKEKITTRRLESKWGRQTEEIDITLNVEQAAYTRDAWVKALYSRQFDFLVSSVNKALNISANADSNLSVGILDIYGFEIFDNNGFEQFCINFVNEKLQQIFIELTLKSEQEEYVSEGIQWTPIDYFNNKVVCDLIETKRPPGIMCLLDDICAQIHGQSEGVDNKFLIKLNQQYGQHEHYRTGADCFVIKHYAGDVVYQVDGFCDKNRDVLYPDLIQLMQSSKNAFIRGLFSENVNDNNKRPTSASTKIRTQANQLVESLMKCTPHYVRCIKPNENKKALEFDDERVLHQVQYLGLKENIRVRRAGYAYRRVFEKFLWRYAILSSETWPHYRGDPRRGCEIICREVSISPGQYQLGKTKIFIKNPESLFLLEESRERKYDGYARVIQKAFRRFNARKHYLRMKEQASDLLYGKKERRRFSLNRNFVGDYIGIENQPALQAIVGRRERIDFAQTVNKYDRKFKVKKIDLLVTPKHVTLVGREIEKKGVNKGKVVEVVKRQIPHEQIRGVGLSPYQDDFIVLFVQNEYTSLLETPLKTEMITAMSKRFKERTNGASLFLDIKTTHVILLKKTRFDIGKPGSRQIQFTCDQGVQKVALKPAGKILNVMVPPGLPNTTKPSSAITRTHYTQNKSRTNGVSSHRAPPRPQHNPNYHHPTPVPPDPQPNPVPANGFNPNQVIQFHSNRNGGNTIHPVREAPAPRPAPKPKPAVKPRGPTVRAQYDYEAQDTDELSFHEGQIIELVKKDESGWWQGRIGPRTGLFPSNYVEEQR</sequence>
<dbReference type="GO" id="GO:0005902">
    <property type="term" value="C:microvillus"/>
    <property type="evidence" value="ECO:0007669"/>
    <property type="project" value="TreeGrafter"/>
</dbReference>
<evidence type="ECO:0000256" key="5">
    <source>
        <dbReference type="ARBA" id="ARBA00023123"/>
    </source>
</evidence>
<keyword evidence="14" id="KW-1185">Reference proteome</keyword>
<dbReference type="Gene3D" id="1.20.58.530">
    <property type="match status" value="1"/>
</dbReference>
<dbReference type="InterPro" id="IPR036961">
    <property type="entry name" value="Kinesin_motor_dom_sf"/>
</dbReference>
<feature type="compositionally biased region" description="Polar residues" evidence="10">
    <location>
        <begin position="982"/>
        <end position="998"/>
    </location>
</feature>
<name>A0A914BXB0_9BILA</name>
<dbReference type="PROSITE" id="PS51757">
    <property type="entry name" value="TH1"/>
    <property type="match status" value="1"/>
</dbReference>
<feature type="compositionally biased region" description="Pro residues" evidence="10">
    <location>
        <begin position="966"/>
        <end position="977"/>
    </location>
</feature>
<dbReference type="PANTHER" id="PTHR13140:SF729">
    <property type="entry name" value="UNCONVENTIONAL MYOSIN-IE"/>
    <property type="match status" value="1"/>
</dbReference>
<proteinExistence type="inferred from homology"/>
<dbReference type="Pfam" id="PF00063">
    <property type="entry name" value="Myosin_head"/>
    <property type="match status" value="1"/>
</dbReference>
<feature type="region of interest" description="Disordered" evidence="10">
    <location>
        <begin position="918"/>
        <end position="1028"/>
    </location>
</feature>
<dbReference type="SUPFAM" id="SSF50044">
    <property type="entry name" value="SH3-domain"/>
    <property type="match status" value="1"/>
</dbReference>
<dbReference type="InterPro" id="IPR036028">
    <property type="entry name" value="SH3-like_dom_sf"/>
</dbReference>
<evidence type="ECO:0000256" key="7">
    <source>
        <dbReference type="ARBA" id="ARBA00023203"/>
    </source>
</evidence>
<dbReference type="InterPro" id="IPR027417">
    <property type="entry name" value="P-loop_NTPase"/>
</dbReference>
<dbReference type="Gene3D" id="2.30.30.40">
    <property type="entry name" value="SH3 Domains"/>
    <property type="match status" value="1"/>
</dbReference>
<dbReference type="Gene3D" id="1.20.120.720">
    <property type="entry name" value="Myosin VI head, motor domain, U50 subdomain"/>
    <property type="match status" value="1"/>
</dbReference>
<dbReference type="SMART" id="SM00326">
    <property type="entry name" value="SH3"/>
    <property type="match status" value="1"/>
</dbReference>
<evidence type="ECO:0000313" key="14">
    <source>
        <dbReference type="Proteomes" id="UP000887540"/>
    </source>
</evidence>
<evidence type="ECO:0000256" key="9">
    <source>
        <dbReference type="PROSITE-ProRule" id="PRU00782"/>
    </source>
</evidence>
<feature type="compositionally biased region" description="Polar residues" evidence="10">
    <location>
        <begin position="923"/>
        <end position="948"/>
    </location>
</feature>
<dbReference type="WBParaSite" id="ACRNAN_Path_1212.g4708.t1">
    <property type="protein sequence ID" value="ACRNAN_Path_1212.g4708.t1"/>
    <property type="gene ID" value="ACRNAN_Path_1212.g4708"/>
</dbReference>
<evidence type="ECO:0000259" key="13">
    <source>
        <dbReference type="PROSITE" id="PS51757"/>
    </source>
</evidence>
<dbReference type="Gene3D" id="1.20.5.4820">
    <property type="match status" value="1"/>
</dbReference>
<evidence type="ECO:0000256" key="8">
    <source>
        <dbReference type="PROSITE-ProRule" id="PRU00192"/>
    </source>
</evidence>
<evidence type="ECO:0000256" key="4">
    <source>
        <dbReference type="ARBA" id="ARBA00022840"/>
    </source>
</evidence>
<organism evidence="14 15">
    <name type="scientific">Acrobeloides nanus</name>
    <dbReference type="NCBI Taxonomy" id="290746"/>
    <lineage>
        <taxon>Eukaryota</taxon>
        <taxon>Metazoa</taxon>
        <taxon>Ecdysozoa</taxon>
        <taxon>Nematoda</taxon>
        <taxon>Chromadorea</taxon>
        <taxon>Rhabditida</taxon>
        <taxon>Tylenchina</taxon>
        <taxon>Cephalobomorpha</taxon>
        <taxon>Cephaloboidea</taxon>
        <taxon>Cephalobidae</taxon>
        <taxon>Acrobeloides</taxon>
    </lineage>
</organism>
<dbReference type="CDD" id="cd01378">
    <property type="entry name" value="MYSc_Myo1"/>
    <property type="match status" value="1"/>
</dbReference>
<keyword evidence="7 9" id="KW-0009">Actin-binding</keyword>
<feature type="domain" description="SH3" evidence="11">
    <location>
        <begin position="1021"/>
        <end position="1079"/>
    </location>
</feature>
<dbReference type="FunFam" id="3.40.850.10:FF:000101">
    <property type="entry name" value="Slow myosin heavy chain 2"/>
    <property type="match status" value="1"/>
</dbReference>
<dbReference type="GO" id="GO:0051015">
    <property type="term" value="F:actin filament binding"/>
    <property type="evidence" value="ECO:0007669"/>
    <property type="project" value="TreeGrafter"/>
</dbReference>
<evidence type="ECO:0000313" key="15">
    <source>
        <dbReference type="WBParaSite" id="ACRNAN_Path_1212.g4708.t1"/>
    </source>
</evidence>
<dbReference type="Pfam" id="PF00018">
    <property type="entry name" value="SH3_1"/>
    <property type="match status" value="1"/>
</dbReference>
<dbReference type="PROSITE" id="PS50002">
    <property type="entry name" value="SH3"/>
    <property type="match status" value="1"/>
</dbReference>
<feature type="binding site" evidence="9">
    <location>
        <begin position="107"/>
        <end position="114"/>
    </location>
    <ligand>
        <name>ATP</name>
        <dbReference type="ChEBI" id="CHEBI:30616"/>
    </ligand>
</feature>